<dbReference type="Proteomes" id="UP001153714">
    <property type="component" value="Chromosome 13"/>
</dbReference>
<protein>
    <recommendedName>
        <fullName evidence="4">Salivary secreted peptide</fullName>
    </recommendedName>
</protein>
<evidence type="ECO:0000313" key="3">
    <source>
        <dbReference type="Proteomes" id="UP001153714"/>
    </source>
</evidence>
<evidence type="ECO:0008006" key="4">
    <source>
        <dbReference type="Google" id="ProtNLM"/>
    </source>
</evidence>
<reference evidence="2" key="2">
    <citation type="submission" date="2022-10" db="EMBL/GenBank/DDBJ databases">
        <authorList>
            <consortium name="ENA_rothamsted_submissions"/>
            <consortium name="culmorum"/>
            <person name="King R."/>
        </authorList>
    </citation>
    <scope>NUCLEOTIDE SEQUENCE</scope>
</reference>
<proteinExistence type="predicted"/>
<gene>
    <name evidence="2" type="ORF">DIATSA_LOCUS2864</name>
</gene>
<dbReference type="PANTHER" id="PTHR37685:SF1">
    <property type="entry name" value="GEO11136P1-RELATED"/>
    <property type="match status" value="1"/>
</dbReference>
<name>A0A9N9W779_9NEOP</name>
<feature type="signal peptide" evidence="1">
    <location>
        <begin position="1"/>
        <end position="20"/>
    </location>
</feature>
<dbReference type="Pfam" id="PF15868">
    <property type="entry name" value="MBF2"/>
    <property type="match status" value="1"/>
</dbReference>
<dbReference type="EMBL" id="OU893344">
    <property type="protein sequence ID" value="CAG9784791.1"/>
    <property type="molecule type" value="Genomic_DNA"/>
</dbReference>
<keyword evidence="1" id="KW-0732">Signal</keyword>
<dbReference type="OrthoDB" id="7274000at2759"/>
<keyword evidence="3" id="KW-1185">Reference proteome</keyword>
<organism evidence="2 3">
    <name type="scientific">Diatraea saccharalis</name>
    <name type="common">sugarcane borer</name>
    <dbReference type="NCBI Taxonomy" id="40085"/>
    <lineage>
        <taxon>Eukaryota</taxon>
        <taxon>Metazoa</taxon>
        <taxon>Ecdysozoa</taxon>
        <taxon>Arthropoda</taxon>
        <taxon>Hexapoda</taxon>
        <taxon>Insecta</taxon>
        <taxon>Pterygota</taxon>
        <taxon>Neoptera</taxon>
        <taxon>Endopterygota</taxon>
        <taxon>Lepidoptera</taxon>
        <taxon>Glossata</taxon>
        <taxon>Ditrysia</taxon>
        <taxon>Pyraloidea</taxon>
        <taxon>Crambidae</taxon>
        <taxon>Crambinae</taxon>
        <taxon>Diatraea</taxon>
    </lineage>
</organism>
<dbReference type="PANTHER" id="PTHR37685">
    <property type="entry name" value="GEO11136P1-RELATED"/>
    <property type="match status" value="1"/>
</dbReference>
<evidence type="ECO:0000256" key="1">
    <source>
        <dbReference type="SAM" id="SignalP"/>
    </source>
</evidence>
<feature type="chain" id="PRO_5040453822" description="Salivary secreted peptide" evidence="1">
    <location>
        <begin position="21"/>
        <end position="112"/>
    </location>
</feature>
<dbReference type="InterPro" id="IPR031734">
    <property type="entry name" value="MBF2"/>
</dbReference>
<sequence>MGAITYSAFFFCVLFVAVSTYDLQAGSSINGTLVYVESVNLSSIPLKVRTKNVFYNDNSTIPRAIKGISAIDMKRSKAKATITSGGVGSTFVNIKLKSSRGDGLTYQVQVFA</sequence>
<accession>A0A9N9W779</accession>
<reference evidence="2" key="1">
    <citation type="submission" date="2021-12" db="EMBL/GenBank/DDBJ databases">
        <authorList>
            <person name="King R."/>
        </authorList>
    </citation>
    <scope>NUCLEOTIDE SEQUENCE</scope>
</reference>
<evidence type="ECO:0000313" key="2">
    <source>
        <dbReference type="EMBL" id="CAG9784791.1"/>
    </source>
</evidence>
<dbReference type="AlphaFoldDB" id="A0A9N9W779"/>